<keyword evidence="2" id="KW-0677">Repeat</keyword>
<dbReference type="SUPFAM" id="SSF55804">
    <property type="entry name" value="Phoshotransferase/anion transport protein"/>
    <property type="match status" value="1"/>
</dbReference>
<reference evidence="8 9" key="1">
    <citation type="submission" date="2023-07" db="EMBL/GenBank/DDBJ databases">
        <title>Genomic Encyclopedia of Type Strains, Phase IV (KMG-IV): sequencing the most valuable type-strain genomes for metagenomic binning, comparative biology and taxonomic classification.</title>
        <authorList>
            <person name="Goeker M."/>
        </authorList>
    </citation>
    <scope>NUCLEOTIDE SEQUENCE [LARGE SCALE GENOMIC DNA]</scope>
    <source>
        <strain evidence="8 9">DSM 16784</strain>
    </source>
</reference>
<dbReference type="InterPro" id="IPR036634">
    <property type="entry name" value="PRD_sf"/>
</dbReference>
<dbReference type="SUPFAM" id="SSF63520">
    <property type="entry name" value="PTS-regulatory domain, PRD"/>
    <property type="match status" value="1"/>
</dbReference>
<dbReference type="Pfam" id="PF08279">
    <property type="entry name" value="HTH_11"/>
    <property type="match status" value="1"/>
</dbReference>
<dbReference type="Gene3D" id="1.10.10.10">
    <property type="entry name" value="Winged helix-like DNA-binding domain superfamily/Winged helix DNA-binding domain"/>
    <property type="match status" value="1"/>
</dbReference>
<dbReference type="InterPro" id="IPR011608">
    <property type="entry name" value="PRD"/>
</dbReference>
<sequence length="649" mass="75073">MIVLTKRQKEILDLLSLQNDYITFNSIAKKLSVSNRTIRNDMKQIEFFLMEKGIELVKKAGVGVLLNCDESEKAAVRKDMDMIYTRNFSKEERNSLIKVYLCLLPTNTFQDLADICLVCKQTIINGFDDIIKDVATSNIKVEKIQGVGLQLSGSEIDIRRMFLQILNDNPCPNEIDELLGTNDHIYRLNETAEEIFNRLDSEHDISFKDTNRLKRFISFVLLRIENGNLLSDDFKLPEFPPHDSLNFFIEFLSPYLPNEKECIYLSTIMISERMSQLSDLMYGDKNEDDEAYQIAMFLVDSLQSLQPLEKDSVQEMIDGLTLHLKTAIHRCRNNLKVKNDLVDQTQMMISLFYEFTRKQLHQVEKQYNLIFDENEIAYIAMYIASIYETGNKNRNMVNVLLICSFGLATSSILKSRLSQFLPELAIIGPVSEKQSVSYLENNEIDLIISTSEYEHEDIPVITVNPMLNQIDIERIKSKLYQFSYSKMCSSFINSVAPAIEQIEKHYLKDYIDAEYIQIVDEVNGWEEAIQVAAKPLLEKHYIEQQYVETMIYAVNEYGTYMVMTPQTAYVHAGVNDGIYQNCTAILILKNPIMFGYMNPKLVRTIVILGIKNKQENDLLNIAYILEKEWNIEKLEAKDISKEIVFSMHD</sequence>
<evidence type="ECO:0000259" key="6">
    <source>
        <dbReference type="PROSITE" id="PS51099"/>
    </source>
</evidence>
<dbReference type="SUPFAM" id="SSF52794">
    <property type="entry name" value="PTS system IIB component-like"/>
    <property type="match status" value="1"/>
</dbReference>
<keyword evidence="9" id="KW-1185">Reference proteome</keyword>
<keyword evidence="3" id="KW-0805">Transcription regulation</keyword>
<gene>
    <name evidence="8" type="ORF">J2S15_001092</name>
</gene>
<accession>A0ABU0E0F2</accession>
<dbReference type="InterPro" id="IPR050661">
    <property type="entry name" value="BglG_antiterminators"/>
</dbReference>
<evidence type="ECO:0000256" key="2">
    <source>
        <dbReference type="ARBA" id="ARBA00022737"/>
    </source>
</evidence>
<dbReference type="PROSITE" id="PS51372">
    <property type="entry name" value="PRD_2"/>
    <property type="match status" value="1"/>
</dbReference>
<dbReference type="InterPro" id="IPR002178">
    <property type="entry name" value="PTS_EIIA_type-2_dom"/>
</dbReference>
<dbReference type="InterPro" id="IPR016152">
    <property type="entry name" value="PTrfase/Anion_transptr"/>
</dbReference>
<evidence type="ECO:0000256" key="4">
    <source>
        <dbReference type="ARBA" id="ARBA00023163"/>
    </source>
</evidence>
<evidence type="ECO:0000259" key="7">
    <source>
        <dbReference type="PROSITE" id="PS51372"/>
    </source>
</evidence>
<protein>
    <submittedName>
        <fullName evidence="8">Transcriptional antiterminator</fullName>
    </submittedName>
</protein>
<evidence type="ECO:0000313" key="8">
    <source>
        <dbReference type="EMBL" id="MDQ0360361.1"/>
    </source>
</evidence>
<dbReference type="EMBL" id="JAUSUR010000001">
    <property type="protein sequence ID" value="MDQ0360361.1"/>
    <property type="molecule type" value="Genomic_DNA"/>
</dbReference>
<dbReference type="Gene3D" id="3.40.50.2300">
    <property type="match status" value="1"/>
</dbReference>
<proteinExistence type="predicted"/>
<evidence type="ECO:0000313" key="9">
    <source>
        <dbReference type="Proteomes" id="UP001230220"/>
    </source>
</evidence>
<dbReference type="Proteomes" id="UP001230220">
    <property type="component" value="Unassembled WGS sequence"/>
</dbReference>
<dbReference type="Pfam" id="PF00359">
    <property type="entry name" value="PTS_EIIA_2"/>
    <property type="match status" value="1"/>
</dbReference>
<evidence type="ECO:0000259" key="5">
    <source>
        <dbReference type="PROSITE" id="PS51094"/>
    </source>
</evidence>
<dbReference type="InterPro" id="IPR036095">
    <property type="entry name" value="PTS_EIIB-like_sf"/>
</dbReference>
<dbReference type="InterPro" id="IPR013011">
    <property type="entry name" value="PTS_EIIB_2"/>
</dbReference>
<dbReference type="RefSeq" id="WP_307406207.1">
    <property type="nucleotide sequence ID" value="NZ_JAUSUR010000001.1"/>
</dbReference>
<feature type="domain" description="PTS EIIB type-2" evidence="6">
    <location>
        <begin position="397"/>
        <end position="487"/>
    </location>
</feature>
<feature type="domain" description="PTS EIIA type-2" evidence="5">
    <location>
        <begin position="509"/>
        <end position="649"/>
    </location>
</feature>
<dbReference type="InterPro" id="IPR036390">
    <property type="entry name" value="WH_DNA-bd_sf"/>
</dbReference>
<dbReference type="PROSITE" id="PS51094">
    <property type="entry name" value="PTS_EIIA_TYPE_2"/>
    <property type="match status" value="1"/>
</dbReference>
<dbReference type="PROSITE" id="PS51099">
    <property type="entry name" value="PTS_EIIB_TYPE_2"/>
    <property type="match status" value="1"/>
</dbReference>
<evidence type="ECO:0000256" key="1">
    <source>
        <dbReference type="ARBA" id="ARBA00022679"/>
    </source>
</evidence>
<evidence type="ECO:0000256" key="3">
    <source>
        <dbReference type="ARBA" id="ARBA00023015"/>
    </source>
</evidence>
<dbReference type="InterPro" id="IPR013196">
    <property type="entry name" value="HTH_11"/>
</dbReference>
<dbReference type="Gene3D" id="3.40.930.10">
    <property type="entry name" value="Mannitol-specific EII, Chain A"/>
    <property type="match status" value="1"/>
</dbReference>
<dbReference type="CDD" id="cd05568">
    <property type="entry name" value="PTS_IIB_bgl_like"/>
    <property type="match status" value="1"/>
</dbReference>
<feature type="domain" description="PRD" evidence="7">
    <location>
        <begin position="286"/>
        <end position="393"/>
    </location>
</feature>
<keyword evidence="1" id="KW-0808">Transferase</keyword>
<dbReference type="InterPro" id="IPR036388">
    <property type="entry name" value="WH-like_DNA-bd_sf"/>
</dbReference>
<dbReference type="Gene3D" id="1.10.1790.10">
    <property type="entry name" value="PRD domain"/>
    <property type="match status" value="1"/>
</dbReference>
<dbReference type="SUPFAM" id="SSF46785">
    <property type="entry name" value="Winged helix' DNA-binding domain"/>
    <property type="match status" value="1"/>
</dbReference>
<comment type="caution">
    <text evidence="8">The sequence shown here is derived from an EMBL/GenBank/DDBJ whole genome shotgun (WGS) entry which is preliminary data.</text>
</comment>
<dbReference type="Pfam" id="PF00874">
    <property type="entry name" value="PRD"/>
    <property type="match status" value="1"/>
</dbReference>
<name>A0ABU0E0F2_9FIRM</name>
<dbReference type="PANTHER" id="PTHR30185:SF18">
    <property type="entry name" value="TRANSCRIPTIONAL REGULATOR MTLR"/>
    <property type="match status" value="1"/>
</dbReference>
<keyword evidence="4" id="KW-0804">Transcription</keyword>
<dbReference type="PANTHER" id="PTHR30185">
    <property type="entry name" value="CRYPTIC BETA-GLUCOSIDE BGL OPERON ANTITERMINATOR"/>
    <property type="match status" value="1"/>
</dbReference>
<organism evidence="8 9">
    <name type="scientific">Breznakia pachnodae</name>
    <dbReference type="NCBI Taxonomy" id="265178"/>
    <lineage>
        <taxon>Bacteria</taxon>
        <taxon>Bacillati</taxon>
        <taxon>Bacillota</taxon>
        <taxon>Erysipelotrichia</taxon>
        <taxon>Erysipelotrichales</taxon>
        <taxon>Erysipelotrichaceae</taxon>
        <taxon>Breznakia</taxon>
    </lineage>
</organism>